<evidence type="ECO:0000256" key="1">
    <source>
        <dbReference type="SAM" id="Phobius"/>
    </source>
</evidence>
<feature type="transmembrane region" description="Helical" evidence="1">
    <location>
        <begin position="124"/>
        <end position="144"/>
    </location>
</feature>
<sequence length="145" mass="16519">MAPRVFPLLQISLLGIIILILRFTILPASTYVLELRTPIVSIGLSLDRWQFFTFRIEHRSPINTAKIHSYGIKIGLLRSARATISNSPFDGGDHPKLGFYSNFVPRPGYISYCSSTYRVAKNGVILWSFCVSHLFMFPPFALYYQ</sequence>
<feature type="transmembrane region" description="Helical" evidence="1">
    <location>
        <begin position="6"/>
        <end position="26"/>
    </location>
</feature>
<comment type="caution">
    <text evidence="2">The sequence shown here is derived from an EMBL/GenBank/DDBJ whole genome shotgun (WGS) entry which is preliminary data.</text>
</comment>
<dbReference type="OrthoDB" id="10491392at2759"/>
<evidence type="ECO:0000313" key="2">
    <source>
        <dbReference type="EMBL" id="TEY77606.1"/>
    </source>
</evidence>
<gene>
    <name evidence="2" type="ORF">BOTCAL_0053g00220</name>
</gene>
<protein>
    <submittedName>
        <fullName evidence="2">Uncharacterized protein</fullName>
    </submittedName>
</protein>
<keyword evidence="1" id="KW-0472">Membrane</keyword>
<dbReference type="AlphaFoldDB" id="A0A4Y8DD70"/>
<evidence type="ECO:0000313" key="3">
    <source>
        <dbReference type="Proteomes" id="UP000297299"/>
    </source>
</evidence>
<keyword evidence="1" id="KW-1133">Transmembrane helix</keyword>
<dbReference type="EMBL" id="PHWZ01000053">
    <property type="protein sequence ID" value="TEY77606.1"/>
    <property type="molecule type" value="Genomic_DNA"/>
</dbReference>
<keyword evidence="1" id="KW-0812">Transmembrane</keyword>
<organism evidence="2 3">
    <name type="scientific">Botryotinia calthae</name>
    <dbReference type="NCBI Taxonomy" id="38488"/>
    <lineage>
        <taxon>Eukaryota</taxon>
        <taxon>Fungi</taxon>
        <taxon>Dikarya</taxon>
        <taxon>Ascomycota</taxon>
        <taxon>Pezizomycotina</taxon>
        <taxon>Leotiomycetes</taxon>
        <taxon>Helotiales</taxon>
        <taxon>Sclerotiniaceae</taxon>
        <taxon>Botryotinia</taxon>
    </lineage>
</organism>
<keyword evidence="3" id="KW-1185">Reference proteome</keyword>
<reference evidence="2 3" key="1">
    <citation type="submission" date="2017-11" db="EMBL/GenBank/DDBJ databases">
        <title>Comparative genomics of Botrytis spp.</title>
        <authorList>
            <person name="Valero-Jimenez C.A."/>
            <person name="Tapia P."/>
            <person name="Veloso J."/>
            <person name="Silva-Moreno E."/>
            <person name="Staats M."/>
            <person name="Valdes J.H."/>
            <person name="Van Kan J.A.L."/>
        </authorList>
    </citation>
    <scope>NUCLEOTIDE SEQUENCE [LARGE SCALE GENOMIC DNA]</scope>
    <source>
        <strain evidence="2 3">MUCL2830</strain>
    </source>
</reference>
<accession>A0A4Y8DD70</accession>
<name>A0A4Y8DD70_9HELO</name>
<dbReference type="Proteomes" id="UP000297299">
    <property type="component" value="Unassembled WGS sequence"/>
</dbReference>
<proteinExistence type="predicted"/>